<organism evidence="1 2">
    <name type="scientific">Aspergillus aculeatinus CBS 121060</name>
    <dbReference type="NCBI Taxonomy" id="1448322"/>
    <lineage>
        <taxon>Eukaryota</taxon>
        <taxon>Fungi</taxon>
        <taxon>Dikarya</taxon>
        <taxon>Ascomycota</taxon>
        <taxon>Pezizomycotina</taxon>
        <taxon>Eurotiomycetes</taxon>
        <taxon>Eurotiomycetidae</taxon>
        <taxon>Eurotiales</taxon>
        <taxon>Aspergillaceae</taxon>
        <taxon>Aspergillus</taxon>
        <taxon>Aspergillus subgen. Circumdati</taxon>
    </lineage>
</organism>
<protein>
    <submittedName>
        <fullName evidence="1">Uncharacterized protein</fullName>
    </submittedName>
</protein>
<keyword evidence="2" id="KW-1185">Reference proteome</keyword>
<sequence length="205" mass="22551">MSIRTLSDTDFEDSTLKRARTDPTAHRLCYDWMIVQGNCHYARDRAAFTSYRPVTTVRLQTNIFNPMEELEVAGVGTVEIPVMRSLTDPTNPNHNHNPFDNTQSSTNTHTLVLENVLHIPEAVCNGFNPLLYGSSMSCTAESWTGADRAGTPLWVATPFAGGSRLVLAGAAAQLQRQQGVSELIAGRYYTLSLYISPAEKAELMG</sequence>
<dbReference type="EMBL" id="KZ824956">
    <property type="protein sequence ID" value="RAH70208.1"/>
    <property type="molecule type" value="Genomic_DNA"/>
</dbReference>
<gene>
    <name evidence="1" type="ORF">BO66DRAFT_374455</name>
</gene>
<evidence type="ECO:0000313" key="1">
    <source>
        <dbReference type="EMBL" id="RAH70208.1"/>
    </source>
</evidence>
<name>A0ACD1H9G9_9EURO</name>
<evidence type="ECO:0000313" key="2">
    <source>
        <dbReference type="Proteomes" id="UP000249661"/>
    </source>
</evidence>
<accession>A0ACD1H9G9</accession>
<dbReference type="Proteomes" id="UP000249661">
    <property type="component" value="Unassembled WGS sequence"/>
</dbReference>
<reference evidence="1" key="1">
    <citation type="submission" date="2018-02" db="EMBL/GenBank/DDBJ databases">
        <title>The genomes of Aspergillus section Nigri reveals drivers in fungal speciation.</title>
        <authorList>
            <consortium name="DOE Joint Genome Institute"/>
            <person name="Vesth T.C."/>
            <person name="Nybo J."/>
            <person name="Theobald S."/>
            <person name="Brandl J."/>
            <person name="Frisvad J.C."/>
            <person name="Nielsen K.F."/>
            <person name="Lyhne E.K."/>
            <person name="Kogle M.E."/>
            <person name="Kuo A."/>
            <person name="Riley R."/>
            <person name="Clum A."/>
            <person name="Nolan M."/>
            <person name="Lipzen A."/>
            <person name="Salamov A."/>
            <person name="Henrissat B."/>
            <person name="Wiebenga A."/>
            <person name="De vries R.P."/>
            <person name="Grigoriev I.V."/>
            <person name="Mortensen U.H."/>
            <person name="Andersen M.R."/>
            <person name="Baker S.E."/>
        </authorList>
    </citation>
    <scope>NUCLEOTIDE SEQUENCE</scope>
    <source>
        <strain evidence="1">CBS 121060</strain>
    </source>
</reference>
<proteinExistence type="predicted"/>